<evidence type="ECO:0000256" key="1">
    <source>
        <dbReference type="SAM" id="Phobius"/>
    </source>
</evidence>
<keyword evidence="1" id="KW-0472">Membrane</keyword>
<dbReference type="Proteomes" id="UP000242610">
    <property type="component" value="Unassembled WGS sequence"/>
</dbReference>
<dbReference type="RefSeq" id="WP_159426902.1">
    <property type="nucleotide sequence ID" value="NZ_FMBL01000001.1"/>
</dbReference>
<protein>
    <submittedName>
        <fullName evidence="2">Uncharacterized protein</fullName>
    </submittedName>
</protein>
<sequence length="57" mass="6315">MFQYVLYGCIAVILVLAVASFASAGFSDNKFFRRLKIIFSSILLFFAAILVVASFLT</sequence>
<feature type="transmembrane region" description="Helical" evidence="1">
    <location>
        <begin position="37"/>
        <end position="56"/>
    </location>
</feature>
<proteinExistence type="predicted"/>
<gene>
    <name evidence="2" type="ORF">GA0061077_0502</name>
</gene>
<keyword evidence="1" id="KW-0812">Transmembrane</keyword>
<feature type="transmembrane region" description="Helical" evidence="1">
    <location>
        <begin position="6"/>
        <end position="25"/>
    </location>
</feature>
<keyword evidence="1" id="KW-1133">Transmembrane helix</keyword>
<accession>A0A1C4H2Y3</accession>
<evidence type="ECO:0000313" key="3">
    <source>
        <dbReference type="Proteomes" id="UP000242610"/>
    </source>
</evidence>
<evidence type="ECO:0000313" key="2">
    <source>
        <dbReference type="EMBL" id="SCC78948.1"/>
    </source>
</evidence>
<keyword evidence="3" id="KW-1185">Reference proteome</keyword>
<dbReference type="EMBL" id="FMBL01000001">
    <property type="protein sequence ID" value="SCC78948.1"/>
    <property type="molecule type" value="Genomic_DNA"/>
</dbReference>
<organism evidence="2 3">
    <name type="scientific">Bifidobacterium commune</name>
    <dbReference type="NCBI Taxonomy" id="1505727"/>
    <lineage>
        <taxon>Bacteria</taxon>
        <taxon>Bacillati</taxon>
        <taxon>Actinomycetota</taxon>
        <taxon>Actinomycetes</taxon>
        <taxon>Bifidobacteriales</taxon>
        <taxon>Bifidobacteriaceae</taxon>
        <taxon>Bifidobacterium</taxon>
    </lineage>
</organism>
<dbReference type="AlphaFoldDB" id="A0A1C4H2Y3"/>
<name>A0A1C4H2Y3_9BIFI</name>
<reference evidence="3" key="1">
    <citation type="submission" date="2016-08" db="EMBL/GenBank/DDBJ databases">
        <authorList>
            <person name="Varghese N."/>
            <person name="Submissions Spin"/>
        </authorList>
    </citation>
    <scope>NUCLEOTIDE SEQUENCE [LARGE SCALE GENOMIC DNA]</scope>
    <source>
        <strain evidence="3">R-52791</strain>
    </source>
</reference>